<dbReference type="InterPro" id="IPR050121">
    <property type="entry name" value="Cytochrome_P450_monoxygenase"/>
</dbReference>
<organism evidence="9 10">
    <name type="scientific">Penicillium frequentans</name>
    <dbReference type="NCBI Taxonomy" id="3151616"/>
    <lineage>
        <taxon>Eukaryota</taxon>
        <taxon>Fungi</taxon>
        <taxon>Dikarya</taxon>
        <taxon>Ascomycota</taxon>
        <taxon>Pezizomycotina</taxon>
        <taxon>Eurotiomycetes</taxon>
        <taxon>Eurotiomycetidae</taxon>
        <taxon>Eurotiales</taxon>
        <taxon>Aspergillaceae</taxon>
        <taxon>Penicillium</taxon>
    </lineage>
</organism>
<gene>
    <name evidence="9" type="ORF">N7494_001866</name>
</gene>
<dbReference type="GO" id="GO:0004497">
    <property type="term" value="F:monooxygenase activity"/>
    <property type="evidence" value="ECO:0007669"/>
    <property type="project" value="InterPro"/>
</dbReference>
<keyword evidence="3" id="KW-0479">Metal-binding</keyword>
<dbReference type="AlphaFoldDB" id="A0AAD6D4K8"/>
<name>A0AAD6D4K8_9EURO</name>
<evidence type="ECO:0000256" key="4">
    <source>
        <dbReference type="ARBA" id="ARBA00022980"/>
    </source>
</evidence>
<dbReference type="GO" id="GO:0005840">
    <property type="term" value="C:ribosome"/>
    <property type="evidence" value="ECO:0007669"/>
    <property type="project" value="UniProtKB-KW"/>
</dbReference>
<dbReference type="InterPro" id="IPR001128">
    <property type="entry name" value="Cyt_P450"/>
</dbReference>
<evidence type="ECO:0000256" key="3">
    <source>
        <dbReference type="ARBA" id="ARBA00022723"/>
    </source>
</evidence>
<dbReference type="Proteomes" id="UP001220324">
    <property type="component" value="Unassembled WGS sequence"/>
</dbReference>
<evidence type="ECO:0000256" key="2">
    <source>
        <dbReference type="ARBA" id="ARBA00010617"/>
    </source>
</evidence>
<keyword evidence="5" id="KW-0408">Iron</keyword>
<protein>
    <recommendedName>
        <fullName evidence="11">40S ribosomal protein S30</fullName>
    </recommendedName>
</protein>
<evidence type="ECO:0000256" key="1">
    <source>
        <dbReference type="ARBA" id="ARBA00001971"/>
    </source>
</evidence>
<dbReference type="GO" id="GO:0006412">
    <property type="term" value="P:translation"/>
    <property type="evidence" value="ECO:0007669"/>
    <property type="project" value="InterPro"/>
</dbReference>
<dbReference type="GO" id="GO:0043386">
    <property type="term" value="P:mycotoxin biosynthetic process"/>
    <property type="evidence" value="ECO:0007669"/>
    <property type="project" value="UniProtKB-ARBA"/>
</dbReference>
<dbReference type="GO" id="GO:0020037">
    <property type="term" value="F:heme binding"/>
    <property type="evidence" value="ECO:0007669"/>
    <property type="project" value="InterPro"/>
</dbReference>
<evidence type="ECO:0000313" key="9">
    <source>
        <dbReference type="EMBL" id="KAJ5552488.1"/>
    </source>
</evidence>
<dbReference type="InterPro" id="IPR036396">
    <property type="entry name" value="Cyt_P450_sf"/>
</dbReference>
<keyword evidence="10" id="KW-1185">Reference proteome</keyword>
<evidence type="ECO:0000256" key="7">
    <source>
        <dbReference type="SAM" id="MobiDB-lite"/>
    </source>
</evidence>
<feature type="compositionally biased region" description="Polar residues" evidence="7">
    <location>
        <begin position="419"/>
        <end position="436"/>
    </location>
</feature>
<dbReference type="SUPFAM" id="SSF48264">
    <property type="entry name" value="Cytochrome P450"/>
    <property type="match status" value="1"/>
</dbReference>
<feature type="transmembrane region" description="Helical" evidence="8">
    <location>
        <begin position="6"/>
        <end position="24"/>
    </location>
</feature>
<accession>A0AAD6D4K8</accession>
<evidence type="ECO:0000256" key="8">
    <source>
        <dbReference type="SAM" id="Phobius"/>
    </source>
</evidence>
<proteinExistence type="inferred from homology"/>
<reference evidence="9 10" key="1">
    <citation type="journal article" date="2023" name="IMA Fungus">
        <title>Comparative genomic study of the Penicillium genus elucidates a diverse pangenome and 15 lateral gene transfer events.</title>
        <authorList>
            <person name="Petersen C."/>
            <person name="Sorensen T."/>
            <person name="Nielsen M.R."/>
            <person name="Sondergaard T.E."/>
            <person name="Sorensen J.L."/>
            <person name="Fitzpatrick D.A."/>
            <person name="Frisvad J.C."/>
            <person name="Nielsen K.L."/>
        </authorList>
    </citation>
    <scope>NUCLEOTIDE SEQUENCE [LARGE SCALE GENOMIC DNA]</scope>
    <source>
        <strain evidence="9 10">IBT 35679</strain>
    </source>
</reference>
<dbReference type="PANTHER" id="PTHR24305:SF232">
    <property type="entry name" value="P450, PUTATIVE (EUROFUNG)-RELATED"/>
    <property type="match status" value="1"/>
</dbReference>
<evidence type="ECO:0000313" key="10">
    <source>
        <dbReference type="Proteomes" id="UP001220324"/>
    </source>
</evidence>
<dbReference type="GO" id="GO:0005506">
    <property type="term" value="F:iron ion binding"/>
    <property type="evidence" value="ECO:0007669"/>
    <property type="project" value="InterPro"/>
</dbReference>
<comment type="caution">
    <text evidence="9">The sequence shown here is derived from an EMBL/GenBank/DDBJ whole genome shotgun (WGS) entry which is preliminary data.</text>
</comment>
<dbReference type="GO" id="GO:0016705">
    <property type="term" value="F:oxidoreductase activity, acting on paired donors, with incorporation or reduction of molecular oxygen"/>
    <property type="evidence" value="ECO:0007669"/>
    <property type="project" value="InterPro"/>
</dbReference>
<dbReference type="PANTHER" id="PTHR24305">
    <property type="entry name" value="CYTOCHROME P450"/>
    <property type="match status" value="1"/>
</dbReference>
<sequence length="498" mass="56348">MASAYSWGHLALAFVAVAVARAFFRRYWAPIKDIPGPFLASFSNLWLVLQILKGHTEAETIKLHKKHGHFVRIATNEVSVSHPDAIRQLLHAPIAKGPWYEIISFPDYLHVNQMSELDPQRHIQKQRNVASGYALSNIIQHEAHFDAVLKLLTSRLDEFCKSEQQVELDQWLIFLAYDSAGEVIFSKSFGFLEQGKDVGDAILNTRRLAPYVAIMGYYKWLDTRAQYPDRMEEIEIFTAAVSTLAAGGDTVGTTMQALFYYLIRNPQYLNRLRSELDAAQSRGELSPIVQYAETQQLPFLQACIKETYRFHSAIGVGYPRVAPSGGITIGDTFFAEGTILSVNPWVFHRNSELFGEDCDSFNPDRWYEKDTTEMSTFMIHRKNTFIRPPTLAHSLSPPHTVALPILQLHRQRANRLHPPSTNRSSQSVHRQKSSNMGKVHGSLARAGKVKAATPKVEPQEKKKQPKGRAYKRVLYTRRFVNVVMTGGKRKMNPNPGAA</sequence>
<keyword evidence="8" id="KW-1133">Transmembrane helix</keyword>
<dbReference type="Gene3D" id="1.10.630.10">
    <property type="entry name" value="Cytochrome P450"/>
    <property type="match status" value="2"/>
</dbReference>
<dbReference type="EMBL" id="JAQIZZ010000002">
    <property type="protein sequence ID" value="KAJ5552488.1"/>
    <property type="molecule type" value="Genomic_DNA"/>
</dbReference>
<comment type="cofactor">
    <cofactor evidence="1">
        <name>heme</name>
        <dbReference type="ChEBI" id="CHEBI:30413"/>
    </cofactor>
</comment>
<keyword evidence="8" id="KW-0472">Membrane</keyword>
<feature type="region of interest" description="Disordered" evidence="7">
    <location>
        <begin position="414"/>
        <end position="468"/>
    </location>
</feature>
<dbReference type="InterPro" id="IPR006846">
    <property type="entry name" value="Ribosomal_eS30"/>
</dbReference>
<evidence type="ECO:0000256" key="6">
    <source>
        <dbReference type="ARBA" id="ARBA00023274"/>
    </source>
</evidence>
<keyword evidence="8" id="KW-0812">Transmembrane</keyword>
<keyword evidence="6" id="KW-0687">Ribonucleoprotein</keyword>
<evidence type="ECO:0000256" key="5">
    <source>
        <dbReference type="ARBA" id="ARBA00023004"/>
    </source>
</evidence>
<dbReference type="GO" id="GO:0003735">
    <property type="term" value="F:structural constituent of ribosome"/>
    <property type="evidence" value="ECO:0007669"/>
    <property type="project" value="InterPro"/>
</dbReference>
<keyword evidence="4" id="KW-0689">Ribosomal protein</keyword>
<dbReference type="Pfam" id="PF00067">
    <property type="entry name" value="p450"/>
    <property type="match status" value="2"/>
</dbReference>
<dbReference type="GO" id="GO:1990904">
    <property type="term" value="C:ribonucleoprotein complex"/>
    <property type="evidence" value="ECO:0007669"/>
    <property type="project" value="UniProtKB-KW"/>
</dbReference>
<comment type="similarity">
    <text evidence="2">Belongs to the cytochrome P450 family.</text>
</comment>
<dbReference type="Pfam" id="PF04758">
    <property type="entry name" value="Ribosomal_S30"/>
    <property type="match status" value="1"/>
</dbReference>
<evidence type="ECO:0008006" key="11">
    <source>
        <dbReference type="Google" id="ProtNLM"/>
    </source>
</evidence>